<dbReference type="InterPro" id="IPR013126">
    <property type="entry name" value="Hsp_70_fam"/>
</dbReference>
<dbReference type="SUPFAM" id="SSF100920">
    <property type="entry name" value="Heat shock protein 70kD (HSP70), peptide-binding domain"/>
    <property type="match status" value="1"/>
</dbReference>
<dbReference type="Gramene" id="OE9A105118T1">
    <property type="protein sequence ID" value="OE9A105118C1"/>
    <property type="gene ID" value="OE9A105118"/>
</dbReference>
<keyword evidence="4" id="KW-1185">Reference proteome</keyword>
<sequence>MIQNIVTKICNKTPYLGINPLVGAVQGAALEGAVASGIENLHLSWIPTTLMSIGIQAENKFVPIIRRNSRLPARETLSFLTLNSDQTEAMIIVYKGNEKDAKKNHLLGQFKITGLPMVPNMGQKRGSLIIHVCIDVDISNAMKVLTKLILMGLPIHDVFPMEVKMPNFDGGHGLCAKMLSQSDSSKLDLVCYDLPKYGWYFSYVSYIS</sequence>
<evidence type="ECO:0000256" key="2">
    <source>
        <dbReference type="ARBA" id="ARBA00022840"/>
    </source>
</evidence>
<dbReference type="Pfam" id="PF00012">
    <property type="entry name" value="HSP70"/>
    <property type="match status" value="1"/>
</dbReference>
<dbReference type="GO" id="GO:0005524">
    <property type="term" value="F:ATP binding"/>
    <property type="evidence" value="ECO:0007669"/>
    <property type="project" value="UniProtKB-KW"/>
</dbReference>
<reference evidence="3 4" key="1">
    <citation type="submission" date="2019-12" db="EMBL/GenBank/DDBJ databases">
        <authorList>
            <person name="Alioto T."/>
            <person name="Alioto T."/>
            <person name="Gomez Garrido J."/>
        </authorList>
    </citation>
    <scope>NUCLEOTIDE SEQUENCE [LARGE SCALE GENOMIC DNA]</scope>
</reference>
<proteinExistence type="predicted"/>
<dbReference type="InterPro" id="IPR029047">
    <property type="entry name" value="HSP70_peptide-bd_sf"/>
</dbReference>
<dbReference type="AlphaFoldDB" id="A0A8S0P7V6"/>
<evidence type="ECO:0000256" key="1">
    <source>
        <dbReference type="ARBA" id="ARBA00022741"/>
    </source>
</evidence>
<dbReference type="Gene3D" id="2.60.34.10">
    <property type="entry name" value="Substrate Binding Domain Of DNAk, Chain A, domain 1"/>
    <property type="match status" value="1"/>
</dbReference>
<dbReference type="EMBL" id="CACTIH010000012">
    <property type="protein sequence ID" value="CAA2934320.1"/>
    <property type="molecule type" value="Genomic_DNA"/>
</dbReference>
<dbReference type="OrthoDB" id="1421792at2759"/>
<evidence type="ECO:0000313" key="4">
    <source>
        <dbReference type="Proteomes" id="UP000594638"/>
    </source>
</evidence>
<dbReference type="PANTHER" id="PTHR19375">
    <property type="entry name" value="HEAT SHOCK PROTEIN 70KDA"/>
    <property type="match status" value="1"/>
</dbReference>
<gene>
    <name evidence="3" type="ORF">OLEA9_A105118</name>
</gene>
<keyword evidence="2" id="KW-0067">ATP-binding</keyword>
<keyword evidence="1" id="KW-0547">Nucleotide-binding</keyword>
<protein>
    <submittedName>
        <fullName evidence="3">Uncharacterized protein</fullName>
    </submittedName>
</protein>
<name>A0A8S0P7V6_OLEEU</name>
<comment type="caution">
    <text evidence="3">The sequence shown here is derived from an EMBL/GenBank/DDBJ whole genome shotgun (WGS) entry which is preliminary data.</text>
</comment>
<evidence type="ECO:0000313" key="3">
    <source>
        <dbReference type="EMBL" id="CAA2934320.1"/>
    </source>
</evidence>
<dbReference type="Proteomes" id="UP000594638">
    <property type="component" value="Unassembled WGS sequence"/>
</dbReference>
<dbReference type="GO" id="GO:0140662">
    <property type="term" value="F:ATP-dependent protein folding chaperone"/>
    <property type="evidence" value="ECO:0007669"/>
    <property type="project" value="InterPro"/>
</dbReference>
<accession>A0A8S0P7V6</accession>
<organism evidence="3 4">
    <name type="scientific">Olea europaea subsp. europaea</name>
    <dbReference type="NCBI Taxonomy" id="158383"/>
    <lineage>
        <taxon>Eukaryota</taxon>
        <taxon>Viridiplantae</taxon>
        <taxon>Streptophyta</taxon>
        <taxon>Embryophyta</taxon>
        <taxon>Tracheophyta</taxon>
        <taxon>Spermatophyta</taxon>
        <taxon>Magnoliopsida</taxon>
        <taxon>eudicotyledons</taxon>
        <taxon>Gunneridae</taxon>
        <taxon>Pentapetalae</taxon>
        <taxon>asterids</taxon>
        <taxon>lamiids</taxon>
        <taxon>Lamiales</taxon>
        <taxon>Oleaceae</taxon>
        <taxon>Oleeae</taxon>
        <taxon>Olea</taxon>
    </lineage>
</organism>